<dbReference type="InterPro" id="IPR036388">
    <property type="entry name" value="WH-like_DNA-bd_sf"/>
</dbReference>
<dbReference type="PANTHER" id="PTHR43132">
    <property type="entry name" value="ARSENICAL RESISTANCE OPERON REPRESSOR ARSR-RELATED"/>
    <property type="match status" value="1"/>
</dbReference>
<evidence type="ECO:0000256" key="2">
    <source>
        <dbReference type="ARBA" id="ARBA00023125"/>
    </source>
</evidence>
<protein>
    <submittedName>
        <fullName evidence="5">Transcriptional repressor SmtB</fullName>
    </submittedName>
</protein>
<dbReference type="SMART" id="SM00418">
    <property type="entry name" value="HTH_ARSR"/>
    <property type="match status" value="1"/>
</dbReference>
<sequence length="118" mass="13096">MPVKGDVCDCDVIHEEIVANVKSQMLSDTTMIAASDFLKAIGDPTRVKMLWALGVSEMCVCDLAYLLKMTKSAISHQLRALKAANLVKFRKDGKVVYYSLVDDHVNIILKQSLSHITE</sequence>
<dbReference type="PRINTS" id="PR00778">
    <property type="entry name" value="HTHARSR"/>
</dbReference>
<evidence type="ECO:0000313" key="5">
    <source>
        <dbReference type="EMBL" id="MPM89169.1"/>
    </source>
</evidence>
<feature type="domain" description="HTH arsR-type" evidence="4">
    <location>
        <begin position="26"/>
        <end position="118"/>
    </location>
</feature>
<accession>A0A645DIQ0</accession>
<reference evidence="5" key="1">
    <citation type="submission" date="2019-08" db="EMBL/GenBank/DDBJ databases">
        <authorList>
            <person name="Kucharzyk K."/>
            <person name="Murdoch R.W."/>
            <person name="Higgins S."/>
            <person name="Loffler F."/>
        </authorList>
    </citation>
    <scope>NUCLEOTIDE SEQUENCE</scope>
</reference>
<keyword evidence="1" id="KW-0805">Transcription regulation</keyword>
<dbReference type="GO" id="GO:0003677">
    <property type="term" value="F:DNA binding"/>
    <property type="evidence" value="ECO:0007669"/>
    <property type="project" value="UniProtKB-KW"/>
</dbReference>
<dbReference type="GO" id="GO:0003700">
    <property type="term" value="F:DNA-binding transcription factor activity"/>
    <property type="evidence" value="ECO:0007669"/>
    <property type="project" value="InterPro"/>
</dbReference>
<dbReference type="PROSITE" id="PS00846">
    <property type="entry name" value="HTH_ARSR_1"/>
    <property type="match status" value="1"/>
</dbReference>
<comment type="caution">
    <text evidence="5">The sequence shown here is derived from an EMBL/GenBank/DDBJ whole genome shotgun (WGS) entry which is preliminary data.</text>
</comment>
<gene>
    <name evidence="5" type="primary">ziaR_30</name>
    <name evidence="5" type="ORF">SDC9_136277</name>
</gene>
<name>A0A645DIQ0_9ZZZZ</name>
<evidence type="ECO:0000259" key="4">
    <source>
        <dbReference type="PROSITE" id="PS50987"/>
    </source>
</evidence>
<keyword evidence="2" id="KW-0238">DNA-binding</keyword>
<dbReference type="InterPro" id="IPR011991">
    <property type="entry name" value="ArsR-like_HTH"/>
</dbReference>
<dbReference type="InterPro" id="IPR051011">
    <property type="entry name" value="Metal_resp_trans_reg"/>
</dbReference>
<dbReference type="InterPro" id="IPR001845">
    <property type="entry name" value="HTH_ArsR_DNA-bd_dom"/>
</dbReference>
<dbReference type="SUPFAM" id="SSF46785">
    <property type="entry name" value="Winged helix' DNA-binding domain"/>
    <property type="match status" value="1"/>
</dbReference>
<dbReference type="PROSITE" id="PS50987">
    <property type="entry name" value="HTH_ARSR_2"/>
    <property type="match status" value="1"/>
</dbReference>
<dbReference type="Gene3D" id="1.10.10.10">
    <property type="entry name" value="Winged helix-like DNA-binding domain superfamily/Winged helix DNA-binding domain"/>
    <property type="match status" value="1"/>
</dbReference>
<dbReference type="EMBL" id="VSSQ01036645">
    <property type="protein sequence ID" value="MPM89169.1"/>
    <property type="molecule type" value="Genomic_DNA"/>
</dbReference>
<dbReference type="CDD" id="cd00090">
    <property type="entry name" value="HTH_ARSR"/>
    <property type="match status" value="1"/>
</dbReference>
<dbReference type="AlphaFoldDB" id="A0A645DIQ0"/>
<evidence type="ECO:0000256" key="1">
    <source>
        <dbReference type="ARBA" id="ARBA00023015"/>
    </source>
</evidence>
<dbReference type="InterPro" id="IPR018334">
    <property type="entry name" value="ArsR_HTH"/>
</dbReference>
<dbReference type="PANTHER" id="PTHR43132:SF6">
    <property type="entry name" value="HTH-TYPE TRANSCRIPTIONAL REPRESSOR CZRA"/>
    <property type="match status" value="1"/>
</dbReference>
<dbReference type="NCBIfam" id="NF033788">
    <property type="entry name" value="HTH_metalloreg"/>
    <property type="match status" value="1"/>
</dbReference>
<keyword evidence="3" id="KW-0804">Transcription</keyword>
<evidence type="ECO:0000256" key="3">
    <source>
        <dbReference type="ARBA" id="ARBA00023163"/>
    </source>
</evidence>
<proteinExistence type="predicted"/>
<organism evidence="5">
    <name type="scientific">bioreactor metagenome</name>
    <dbReference type="NCBI Taxonomy" id="1076179"/>
    <lineage>
        <taxon>unclassified sequences</taxon>
        <taxon>metagenomes</taxon>
        <taxon>ecological metagenomes</taxon>
    </lineage>
</organism>
<dbReference type="Pfam" id="PF01022">
    <property type="entry name" value="HTH_5"/>
    <property type="match status" value="1"/>
</dbReference>
<dbReference type="InterPro" id="IPR036390">
    <property type="entry name" value="WH_DNA-bd_sf"/>
</dbReference>